<dbReference type="InterPro" id="IPR029058">
    <property type="entry name" value="AB_hydrolase_fold"/>
</dbReference>
<dbReference type="EMBL" id="JAPQKN010000001">
    <property type="protein sequence ID" value="KAJ5175947.1"/>
    <property type="molecule type" value="Genomic_DNA"/>
</dbReference>
<proteinExistence type="predicted"/>
<dbReference type="Proteomes" id="UP001149163">
    <property type="component" value="Unassembled WGS sequence"/>
</dbReference>
<keyword evidence="5" id="KW-0443">Lipid metabolism</keyword>
<dbReference type="GeneID" id="81423125"/>
<dbReference type="OrthoDB" id="4296236at2759"/>
<keyword evidence="4" id="KW-0378">Hydrolase</keyword>
<gene>
    <name evidence="7" type="ORF">N7482_001824</name>
</gene>
<evidence type="ECO:0000259" key="6">
    <source>
        <dbReference type="Pfam" id="PF24708"/>
    </source>
</evidence>
<evidence type="ECO:0000256" key="1">
    <source>
        <dbReference type="ARBA" id="ARBA00004613"/>
    </source>
</evidence>
<dbReference type="RefSeq" id="XP_056547555.1">
    <property type="nucleotide sequence ID" value="XM_056683949.1"/>
</dbReference>
<comment type="subcellular location">
    <subcellularLocation>
        <location evidence="1">Secreted</location>
    </subcellularLocation>
</comment>
<dbReference type="GO" id="GO:0016787">
    <property type="term" value="F:hydrolase activity"/>
    <property type="evidence" value="ECO:0007669"/>
    <property type="project" value="UniProtKB-KW"/>
</dbReference>
<dbReference type="PANTHER" id="PTHR34043">
    <property type="entry name" value="ALPHA/BETA-HYDROLASES SUPERFAMILY PROTEIN"/>
    <property type="match status" value="1"/>
</dbReference>
<name>A0A9W9IGI7_9EURO</name>
<dbReference type="GO" id="GO:0005576">
    <property type="term" value="C:extracellular region"/>
    <property type="evidence" value="ECO:0007669"/>
    <property type="project" value="UniProtKB-SubCell"/>
</dbReference>
<reference evidence="7" key="1">
    <citation type="submission" date="2022-11" db="EMBL/GenBank/DDBJ databases">
        <authorList>
            <person name="Petersen C."/>
        </authorList>
    </citation>
    <scope>NUCLEOTIDE SEQUENCE</scope>
    <source>
        <strain evidence="7">IBT 26290</strain>
    </source>
</reference>
<accession>A0A9W9IGI7</accession>
<dbReference type="GO" id="GO:0017000">
    <property type="term" value="P:antibiotic biosynthetic process"/>
    <property type="evidence" value="ECO:0007669"/>
    <property type="project" value="UniProtKB-ARBA"/>
</dbReference>
<dbReference type="Pfam" id="PF24708">
    <property type="entry name" value="Lip_C"/>
    <property type="match status" value="1"/>
</dbReference>
<evidence type="ECO:0000313" key="7">
    <source>
        <dbReference type="EMBL" id="KAJ5175947.1"/>
    </source>
</evidence>
<dbReference type="SUPFAM" id="SSF53474">
    <property type="entry name" value="alpha/beta-Hydrolases"/>
    <property type="match status" value="1"/>
</dbReference>
<evidence type="ECO:0000256" key="2">
    <source>
        <dbReference type="ARBA" id="ARBA00022525"/>
    </source>
</evidence>
<protein>
    <submittedName>
        <fullName evidence="7">Alpha/beta-hydrolase</fullName>
    </submittedName>
</protein>
<reference evidence="7" key="2">
    <citation type="journal article" date="2023" name="IMA Fungus">
        <title>Comparative genomic study of the Penicillium genus elucidates a diverse pangenome and 15 lateral gene transfer events.</title>
        <authorList>
            <person name="Petersen C."/>
            <person name="Sorensen T."/>
            <person name="Nielsen M.R."/>
            <person name="Sondergaard T.E."/>
            <person name="Sorensen J.L."/>
            <person name="Fitzpatrick D.A."/>
            <person name="Frisvad J.C."/>
            <person name="Nielsen K.L."/>
        </authorList>
    </citation>
    <scope>NUCLEOTIDE SEQUENCE</scope>
    <source>
        <strain evidence="7">IBT 26290</strain>
    </source>
</reference>
<sequence length="581" mass="65318">MESQHNAEGVANLKELATRLTESHNFNREAQKVPIVMVPGFSGWGTPLFGAVNYWGGIENIPQQLAKDGYTVIVTPIAPISSNWERACELFAQLTSGRFTRYDVEKGTFKDDSEGIKVDYGGIFPNKHGYEQHTEKRKLPIIFTQDHEMKKRKPWVWSKNNPVHFICHSQGGNTVRYLLHLMEHGSRGLTDGTLSDIPAHLTYFDEPGRIDALQNYFRVATTEERTKLIGRLFATLSFNDTNHRFYDLQLDHWGIKRGKTAAGTEESFPETRERLESLIYRAQSGPVRRWLESNHNGLYDNTIVGVNNLNNSTIPTSGDVYYFSLSFICVEPFPNDWPPWTLVALRSFPLTIARFLTSIPIVSNIAQFVQGALNSIPFIGGFIPNIPELSGQLADGIARLIIDAGVGIGGWYTVSTLTRFRDVMSWAIDSVNHFLEYIGYTIRIPGPPDYLPMPSMFPPMLPAAYAIGCYNLTESQAKILGDDTHDWKTNDGIVNTASMKGPLNRNGDQHNNRTKDLIADARQFPHGVEKVETARGKYWHFGVTTGLDHADEIGIFIQEDTSMLTVDMYKALATIVSRLPQ</sequence>
<dbReference type="AlphaFoldDB" id="A0A9W9IGI7"/>
<evidence type="ECO:0000256" key="3">
    <source>
        <dbReference type="ARBA" id="ARBA00022729"/>
    </source>
</evidence>
<dbReference type="PANTHER" id="PTHR34043:SF3">
    <property type="entry name" value="ALPHA_BETA-HYDROLASES SUPERFAMILY PROTEIN"/>
    <property type="match status" value="1"/>
</dbReference>
<dbReference type="InterPro" id="IPR056304">
    <property type="entry name" value="Lip-like_C"/>
</dbReference>
<feature type="domain" description="Lipase-like C-terminal" evidence="6">
    <location>
        <begin position="32"/>
        <end position="187"/>
    </location>
</feature>
<evidence type="ECO:0000256" key="4">
    <source>
        <dbReference type="ARBA" id="ARBA00022801"/>
    </source>
</evidence>
<keyword evidence="3" id="KW-0732">Signal</keyword>
<dbReference type="Gene3D" id="3.40.50.1820">
    <property type="entry name" value="alpha/beta hydrolase"/>
    <property type="match status" value="2"/>
</dbReference>
<dbReference type="GO" id="GO:0006629">
    <property type="term" value="P:lipid metabolic process"/>
    <property type="evidence" value="ECO:0007669"/>
    <property type="project" value="UniProtKB-KW"/>
</dbReference>
<keyword evidence="8" id="KW-1185">Reference proteome</keyword>
<dbReference type="GO" id="GO:0072330">
    <property type="term" value="P:monocarboxylic acid biosynthetic process"/>
    <property type="evidence" value="ECO:0007669"/>
    <property type="project" value="UniProtKB-ARBA"/>
</dbReference>
<organism evidence="7 8">
    <name type="scientific">Penicillium canariense</name>
    <dbReference type="NCBI Taxonomy" id="189055"/>
    <lineage>
        <taxon>Eukaryota</taxon>
        <taxon>Fungi</taxon>
        <taxon>Dikarya</taxon>
        <taxon>Ascomycota</taxon>
        <taxon>Pezizomycotina</taxon>
        <taxon>Eurotiomycetes</taxon>
        <taxon>Eurotiomycetidae</taxon>
        <taxon>Eurotiales</taxon>
        <taxon>Aspergillaceae</taxon>
        <taxon>Penicillium</taxon>
    </lineage>
</organism>
<keyword evidence="2" id="KW-0964">Secreted</keyword>
<evidence type="ECO:0000313" key="8">
    <source>
        <dbReference type="Proteomes" id="UP001149163"/>
    </source>
</evidence>
<comment type="caution">
    <text evidence="7">The sequence shown here is derived from an EMBL/GenBank/DDBJ whole genome shotgun (WGS) entry which is preliminary data.</text>
</comment>
<evidence type="ECO:0000256" key="5">
    <source>
        <dbReference type="ARBA" id="ARBA00023098"/>
    </source>
</evidence>